<sequence>MKALLVLDMQKAILECKDFSVEKELITNLLKRFKAENEPIIFLKHRDNNPESTLYFESAGSELVEEYAEFADYVVKKTTPSAFKGTSVEEILTKHKVDHVVIVGFNTEFCCLFTSIAAFEKGYKVTLIEDATGTANDEEVYEMPGLDIKDFIGSVLNWSNVIEVLYYDEYIETYTKKGAARNEKSFNSN</sequence>
<organism evidence="4 5">
    <name type="scientific">Bacillus cereus</name>
    <dbReference type="NCBI Taxonomy" id="1396"/>
    <lineage>
        <taxon>Bacteria</taxon>
        <taxon>Bacillati</taxon>
        <taxon>Bacillota</taxon>
        <taxon>Bacilli</taxon>
        <taxon>Bacillales</taxon>
        <taxon>Bacillaceae</taxon>
        <taxon>Bacillus</taxon>
        <taxon>Bacillus cereus group</taxon>
    </lineage>
</organism>
<dbReference type="PANTHER" id="PTHR43540">
    <property type="entry name" value="PEROXYUREIDOACRYLATE/UREIDOACRYLATE AMIDOHYDROLASE-RELATED"/>
    <property type="match status" value="1"/>
</dbReference>
<dbReference type="InterPro" id="IPR050272">
    <property type="entry name" value="Isochorismatase-like_hydrls"/>
</dbReference>
<dbReference type="InterPro" id="IPR000868">
    <property type="entry name" value="Isochorismatase-like_dom"/>
</dbReference>
<comment type="caution">
    <text evidence="4">The sequence shown here is derived from an EMBL/GenBank/DDBJ whole genome shotgun (WGS) entry which is preliminary data.</text>
</comment>
<dbReference type="AlphaFoldDB" id="A0A164PTP0"/>
<name>A0A164PTP0_BACCE</name>
<evidence type="ECO:0000313" key="4">
    <source>
        <dbReference type="EMBL" id="KZD68563.1"/>
    </source>
</evidence>
<dbReference type="PATRIC" id="fig|1396.535.peg.6557"/>
<dbReference type="EMBL" id="LJKE01000036">
    <property type="protein sequence ID" value="KZD68563.1"/>
    <property type="molecule type" value="Genomic_DNA"/>
</dbReference>
<evidence type="ECO:0000256" key="1">
    <source>
        <dbReference type="ARBA" id="ARBA00006336"/>
    </source>
</evidence>
<protein>
    <submittedName>
        <fullName evidence="4">Isochorismatase</fullName>
    </submittedName>
</protein>
<accession>A0A164PTP0</accession>
<gene>
    <name evidence="4" type="ORF">B4088_1698</name>
</gene>
<comment type="similarity">
    <text evidence="1">Belongs to the isochorismatase family.</text>
</comment>
<evidence type="ECO:0000313" key="5">
    <source>
        <dbReference type="Proteomes" id="UP000076482"/>
    </source>
</evidence>
<proteinExistence type="inferred from homology"/>
<feature type="domain" description="Isochorismatase-like" evidence="3">
    <location>
        <begin position="3"/>
        <end position="139"/>
    </location>
</feature>
<dbReference type="Gene3D" id="3.40.50.850">
    <property type="entry name" value="Isochorismatase-like"/>
    <property type="match status" value="1"/>
</dbReference>
<reference evidence="4 5" key="1">
    <citation type="submission" date="2015-09" db="EMBL/GenBank/DDBJ databases">
        <title>Bacillus cereus food isolates.</title>
        <authorList>
            <person name="Boekhorst J."/>
        </authorList>
    </citation>
    <scope>NUCLEOTIDE SEQUENCE [LARGE SCALE GENOMIC DNA]</scope>
    <source>
        <strain evidence="4 5">B4088</strain>
    </source>
</reference>
<dbReference type="Pfam" id="PF00857">
    <property type="entry name" value="Isochorismatase"/>
    <property type="match status" value="1"/>
</dbReference>
<dbReference type="GO" id="GO:0016787">
    <property type="term" value="F:hydrolase activity"/>
    <property type="evidence" value="ECO:0007669"/>
    <property type="project" value="UniProtKB-KW"/>
</dbReference>
<dbReference type="PANTHER" id="PTHR43540:SF6">
    <property type="entry name" value="ISOCHORISMATASE-LIKE DOMAIN-CONTAINING PROTEIN"/>
    <property type="match status" value="1"/>
</dbReference>
<keyword evidence="2" id="KW-0378">Hydrolase</keyword>
<dbReference type="Proteomes" id="UP000076482">
    <property type="component" value="Unassembled WGS sequence"/>
</dbReference>
<dbReference type="RefSeq" id="WP_063260557.1">
    <property type="nucleotide sequence ID" value="NZ_LJKE01000036.1"/>
</dbReference>
<evidence type="ECO:0000259" key="3">
    <source>
        <dbReference type="Pfam" id="PF00857"/>
    </source>
</evidence>
<dbReference type="SUPFAM" id="SSF52499">
    <property type="entry name" value="Isochorismatase-like hydrolases"/>
    <property type="match status" value="1"/>
</dbReference>
<evidence type="ECO:0000256" key="2">
    <source>
        <dbReference type="ARBA" id="ARBA00022801"/>
    </source>
</evidence>
<dbReference type="InterPro" id="IPR036380">
    <property type="entry name" value="Isochorismatase-like_sf"/>
</dbReference>